<sequence>MPATRTRGLASRPQNGAKDNRDNYLPPPAELLKYLPKYGVLICTCCRHAIKPGGIVRHLKEIHYLQNEHRRPYTLYASNFELKQPGGVSDPQDQDFPMPYLPLEQGWRCRAPGCDYLCVSTKRMETHWPSKHGCKGDPNWDWTPTPIQSFFRGNMLRYFTTKDETHLNQTPHNLPAASNFIQKMRNRYRLDAIDSLTLEHYFYSSYRSFSKPGETEGVWLKVVADLAYRHLFLLHGILACTALHMAHLYPAQREMYIVRAYSHQDTALPIFRNELNHPTAENCDAIMAFAYLLTVFSFATELDNSQNSLLLISDSTTETGKDQLILPQWLYFIRCGCEMLNEVWDRIETGPARALACAWEVELNVGDSKLPYLERFMSIVPQDGSWSEDVISIYWDGASALADAFAYMDRETTKVDVSTWNILGLWCVRLQNEFYDLIFHRHPGALILLAYYCVIMKRMETCWYFRGRPARLIASIRDILDEKWQPYLQDAADQVMGPLKSVSKIIS</sequence>
<feature type="region of interest" description="Disordered" evidence="1">
    <location>
        <begin position="1"/>
        <end position="24"/>
    </location>
</feature>
<dbReference type="InterPro" id="IPR022698">
    <property type="entry name" value="OrsD"/>
</dbReference>
<reference evidence="2" key="2">
    <citation type="submission" date="2023-01" db="EMBL/GenBank/DDBJ databases">
        <authorList>
            <person name="Petersen C."/>
        </authorList>
    </citation>
    <scope>NUCLEOTIDE SEQUENCE</scope>
    <source>
        <strain evidence="2">IBT 17514</strain>
    </source>
</reference>
<dbReference type="InterPro" id="IPR021858">
    <property type="entry name" value="Fun_TF"/>
</dbReference>
<dbReference type="Pfam" id="PF12013">
    <property type="entry name" value="OrsD"/>
    <property type="match status" value="1"/>
</dbReference>
<dbReference type="PANTHER" id="PTHR47784">
    <property type="entry name" value="STEROL UPTAKE CONTROL PROTEIN 2"/>
    <property type="match status" value="1"/>
</dbReference>
<evidence type="ECO:0000256" key="1">
    <source>
        <dbReference type="SAM" id="MobiDB-lite"/>
    </source>
</evidence>
<keyword evidence="3" id="KW-1185">Reference proteome</keyword>
<reference evidence="2" key="1">
    <citation type="journal article" date="2023" name="IMA Fungus">
        <title>Comparative genomic study of the Penicillium genus elucidates a diverse pangenome and 15 lateral gene transfer events.</title>
        <authorList>
            <person name="Petersen C."/>
            <person name="Sorensen T."/>
            <person name="Nielsen M.R."/>
            <person name="Sondergaard T.E."/>
            <person name="Sorensen J.L."/>
            <person name="Fitzpatrick D.A."/>
            <person name="Frisvad J.C."/>
            <person name="Nielsen K.L."/>
        </authorList>
    </citation>
    <scope>NUCLEOTIDE SEQUENCE</scope>
    <source>
        <strain evidence="2">IBT 17514</strain>
    </source>
</reference>
<dbReference type="Proteomes" id="UP001215712">
    <property type="component" value="Unassembled WGS sequence"/>
</dbReference>
<comment type="caution">
    <text evidence="2">The sequence shown here is derived from an EMBL/GenBank/DDBJ whole genome shotgun (WGS) entry which is preliminary data.</text>
</comment>
<dbReference type="EMBL" id="JAQJAN010000008">
    <property type="protein sequence ID" value="KAJ5724591.1"/>
    <property type="molecule type" value="Genomic_DNA"/>
</dbReference>
<dbReference type="Pfam" id="PF11951">
    <property type="entry name" value="Fungal_trans_2"/>
    <property type="match status" value="1"/>
</dbReference>
<proteinExistence type="predicted"/>
<dbReference type="GO" id="GO:0001228">
    <property type="term" value="F:DNA-binding transcription activator activity, RNA polymerase II-specific"/>
    <property type="evidence" value="ECO:0007669"/>
    <property type="project" value="TreeGrafter"/>
</dbReference>
<dbReference type="AlphaFoldDB" id="A0AAD6MVJ8"/>
<evidence type="ECO:0000313" key="2">
    <source>
        <dbReference type="EMBL" id="KAJ5724591.1"/>
    </source>
</evidence>
<name>A0AAD6MVJ8_9EURO</name>
<protein>
    <recommendedName>
        <fullName evidence="4">C2H2-type domain-containing protein</fullName>
    </recommendedName>
</protein>
<dbReference type="InterPro" id="IPR053157">
    <property type="entry name" value="Sterol_Uptake_Regulator"/>
</dbReference>
<accession>A0AAD6MVJ8</accession>
<organism evidence="2 3">
    <name type="scientific">Penicillium malachiteum</name>
    <dbReference type="NCBI Taxonomy" id="1324776"/>
    <lineage>
        <taxon>Eukaryota</taxon>
        <taxon>Fungi</taxon>
        <taxon>Dikarya</taxon>
        <taxon>Ascomycota</taxon>
        <taxon>Pezizomycotina</taxon>
        <taxon>Eurotiomycetes</taxon>
        <taxon>Eurotiomycetidae</taxon>
        <taxon>Eurotiales</taxon>
        <taxon>Aspergillaceae</taxon>
        <taxon>Penicillium</taxon>
    </lineage>
</organism>
<gene>
    <name evidence="2" type="ORF">N7493_006319</name>
</gene>
<evidence type="ECO:0000313" key="3">
    <source>
        <dbReference type="Proteomes" id="UP001215712"/>
    </source>
</evidence>
<evidence type="ECO:0008006" key="4">
    <source>
        <dbReference type="Google" id="ProtNLM"/>
    </source>
</evidence>
<dbReference type="PANTHER" id="PTHR47784:SF5">
    <property type="entry name" value="STEROL UPTAKE CONTROL PROTEIN 2"/>
    <property type="match status" value="1"/>
</dbReference>